<keyword evidence="2" id="KW-0812">Transmembrane</keyword>
<keyword evidence="4" id="KW-0472">Membrane</keyword>
<dbReference type="RefSeq" id="WP_013580951.1">
    <property type="nucleotide sequence ID" value="NC_015064.1"/>
</dbReference>
<dbReference type="PROSITE" id="PS52015">
    <property type="entry name" value="TONB_CTD"/>
    <property type="match status" value="1"/>
</dbReference>
<evidence type="ECO:0000256" key="4">
    <source>
        <dbReference type="ARBA" id="ARBA00023136"/>
    </source>
</evidence>
<keyword evidence="3" id="KW-1133">Transmembrane helix</keyword>
<dbReference type="EMBL" id="CP002480">
    <property type="protein sequence ID" value="ADW69636.1"/>
    <property type="molecule type" value="Genomic_DNA"/>
</dbReference>
<dbReference type="GO" id="GO:0055085">
    <property type="term" value="P:transmembrane transport"/>
    <property type="evidence" value="ECO:0007669"/>
    <property type="project" value="InterPro"/>
</dbReference>
<proteinExistence type="predicted"/>
<dbReference type="STRING" id="1198114.AciX9_2611"/>
<keyword evidence="5" id="KW-0732">Signal</keyword>
<feature type="signal peptide" evidence="5">
    <location>
        <begin position="1"/>
        <end position="24"/>
    </location>
</feature>
<dbReference type="NCBIfam" id="TIGR01352">
    <property type="entry name" value="tonB_Cterm"/>
    <property type="match status" value="1"/>
</dbReference>
<evidence type="ECO:0000256" key="5">
    <source>
        <dbReference type="SAM" id="SignalP"/>
    </source>
</evidence>
<evidence type="ECO:0000256" key="1">
    <source>
        <dbReference type="ARBA" id="ARBA00004167"/>
    </source>
</evidence>
<dbReference type="eggNOG" id="COG0810">
    <property type="taxonomic scope" value="Bacteria"/>
</dbReference>
<evidence type="ECO:0000256" key="3">
    <source>
        <dbReference type="ARBA" id="ARBA00022989"/>
    </source>
</evidence>
<dbReference type="InterPro" id="IPR011990">
    <property type="entry name" value="TPR-like_helical_dom_sf"/>
</dbReference>
<dbReference type="Gene3D" id="3.30.1150.10">
    <property type="match status" value="1"/>
</dbReference>
<dbReference type="KEGG" id="acm:AciX9_2611"/>
<dbReference type="Proteomes" id="UP000000343">
    <property type="component" value="Chromosome"/>
</dbReference>
<evidence type="ECO:0000256" key="2">
    <source>
        <dbReference type="ARBA" id="ARBA00022692"/>
    </source>
</evidence>
<dbReference type="SUPFAM" id="SSF74653">
    <property type="entry name" value="TolA/TonB C-terminal domain"/>
    <property type="match status" value="1"/>
</dbReference>
<protein>
    <submittedName>
        <fullName evidence="7">TonB family protein</fullName>
    </submittedName>
</protein>
<name>E8WWH2_GRATM</name>
<dbReference type="OrthoDB" id="1039448at2"/>
<evidence type="ECO:0000259" key="6">
    <source>
        <dbReference type="PROSITE" id="PS52015"/>
    </source>
</evidence>
<evidence type="ECO:0000313" key="7">
    <source>
        <dbReference type="EMBL" id="ADW69636.1"/>
    </source>
</evidence>
<evidence type="ECO:0000313" key="8">
    <source>
        <dbReference type="Proteomes" id="UP000000343"/>
    </source>
</evidence>
<dbReference type="Gene3D" id="1.25.40.10">
    <property type="entry name" value="Tetratricopeptide repeat domain"/>
    <property type="match status" value="1"/>
</dbReference>
<comment type="subcellular location">
    <subcellularLocation>
        <location evidence="1">Membrane</location>
        <topology evidence="1">Single-pass membrane protein</topology>
    </subcellularLocation>
</comment>
<gene>
    <name evidence="7" type="ordered locus">AciX9_2611</name>
</gene>
<dbReference type="SUPFAM" id="SSF48452">
    <property type="entry name" value="TPR-like"/>
    <property type="match status" value="1"/>
</dbReference>
<dbReference type="InterPro" id="IPR037682">
    <property type="entry name" value="TonB_C"/>
</dbReference>
<keyword evidence="8" id="KW-1185">Reference proteome</keyword>
<feature type="chain" id="PRO_5003230376" evidence="5">
    <location>
        <begin position="25"/>
        <end position="305"/>
    </location>
</feature>
<reference evidence="8" key="1">
    <citation type="submission" date="2011-01" db="EMBL/GenBank/DDBJ databases">
        <title>Complete sequence of chromosome of Acidobacterium sp. MP5ACTX9.</title>
        <authorList>
            <consortium name="US DOE Joint Genome Institute"/>
            <person name="Lucas S."/>
            <person name="Copeland A."/>
            <person name="Lapidus A."/>
            <person name="Cheng J.-F."/>
            <person name="Goodwin L."/>
            <person name="Pitluck S."/>
            <person name="Teshima H."/>
            <person name="Detter J.C."/>
            <person name="Han C."/>
            <person name="Tapia R."/>
            <person name="Land M."/>
            <person name="Hauser L."/>
            <person name="Kyrpides N."/>
            <person name="Ivanova N."/>
            <person name="Ovchinnikova G."/>
            <person name="Pagani I."/>
            <person name="Rawat S.R."/>
            <person name="Mannisto M."/>
            <person name="Haggblom M.M."/>
            <person name="Woyke T."/>
        </authorList>
    </citation>
    <scope>NUCLEOTIDE SEQUENCE [LARGE SCALE GENOMIC DNA]</scope>
    <source>
        <strain evidence="8">MP5ACTX9</strain>
    </source>
</reference>
<dbReference type="HOGENOM" id="CLU_911427_0_0_0"/>
<dbReference type="InterPro" id="IPR006260">
    <property type="entry name" value="TonB/TolA_C"/>
</dbReference>
<organism evidence="8">
    <name type="scientific">Granulicella tundricola (strain ATCC BAA-1859 / DSM 23138 / MP5ACTX9)</name>
    <dbReference type="NCBI Taxonomy" id="1198114"/>
    <lineage>
        <taxon>Bacteria</taxon>
        <taxon>Pseudomonadati</taxon>
        <taxon>Acidobacteriota</taxon>
        <taxon>Terriglobia</taxon>
        <taxon>Terriglobales</taxon>
        <taxon>Acidobacteriaceae</taxon>
        <taxon>Granulicella</taxon>
    </lineage>
</organism>
<dbReference type="Pfam" id="PF03544">
    <property type="entry name" value="TonB_C"/>
    <property type="match status" value="1"/>
</dbReference>
<accession>E8WWH2</accession>
<sequence>MLCRKMKPAFAASLLLSLSFAALAQTPAPISDEPLTVPAVVYPSEAKRARVQGTVHLEIAVDPTGHVTSVHALDGPLLLRQAAVDAYTHATYKPLTDPKSGRPTPAVITTAVNFNLTELPPDTDLLVDRQFQPLQAQCQSYVDGGTKSEITTEALEACRQAVAMSHRFTPTAALESRATAVNDLVLVLLAQKNYPDAALVANEAVALVDTANHPHTPAVATAYITRCEARSLAKEYPGAAEDCAAAEETLTTLIADQSAPDQSKNDRTANYRTQLREVFELHAIVMDKQHQGGEARRLRNRASKV</sequence>
<dbReference type="AlphaFoldDB" id="E8WWH2"/>
<dbReference type="PaxDb" id="1198114-AciX9_2611"/>
<feature type="domain" description="TonB C-terminal" evidence="6">
    <location>
        <begin position="27"/>
        <end position="123"/>
    </location>
</feature>
<dbReference type="GO" id="GO:0016020">
    <property type="term" value="C:membrane"/>
    <property type="evidence" value="ECO:0007669"/>
    <property type="project" value="UniProtKB-SubCell"/>
</dbReference>